<accession>A0A919B2K9</accession>
<proteinExistence type="predicted"/>
<gene>
    <name evidence="1" type="ORF">GCM10010218_20080</name>
</gene>
<dbReference type="EMBL" id="BNBD01000003">
    <property type="protein sequence ID" value="GHF38823.1"/>
    <property type="molecule type" value="Genomic_DNA"/>
</dbReference>
<evidence type="ECO:0000313" key="2">
    <source>
        <dbReference type="Proteomes" id="UP000638313"/>
    </source>
</evidence>
<name>A0A919B2K9_9ACTN</name>
<dbReference type="RefSeq" id="WP_190129139.1">
    <property type="nucleotide sequence ID" value="NZ_BNBD01000003.1"/>
</dbReference>
<keyword evidence="2" id="KW-1185">Reference proteome</keyword>
<evidence type="ECO:0000313" key="1">
    <source>
        <dbReference type="EMBL" id="GHF38823.1"/>
    </source>
</evidence>
<dbReference type="Proteomes" id="UP000638313">
    <property type="component" value="Unassembled WGS sequence"/>
</dbReference>
<protein>
    <submittedName>
        <fullName evidence="1">Uncharacterized protein</fullName>
    </submittedName>
</protein>
<reference evidence="1" key="1">
    <citation type="journal article" date="2014" name="Int. J. Syst. Evol. Microbiol.">
        <title>Complete genome sequence of Corynebacterium casei LMG S-19264T (=DSM 44701T), isolated from a smear-ripened cheese.</title>
        <authorList>
            <consortium name="US DOE Joint Genome Institute (JGI-PGF)"/>
            <person name="Walter F."/>
            <person name="Albersmeier A."/>
            <person name="Kalinowski J."/>
            <person name="Ruckert C."/>
        </authorList>
    </citation>
    <scope>NUCLEOTIDE SEQUENCE</scope>
    <source>
        <strain evidence="1">JCM 4059</strain>
    </source>
</reference>
<dbReference type="AlphaFoldDB" id="A0A919B2K9"/>
<comment type="caution">
    <text evidence="1">The sequence shown here is derived from an EMBL/GenBank/DDBJ whole genome shotgun (WGS) entry which is preliminary data.</text>
</comment>
<sequence>MNAATTTLLDQIRGTGGATYAPDRPAPASGFMVSLNGSERTIPLAEFGPTELVNYMQEYAYRIDSDPRLYYGAWVDGGTVYLDISMNIADRAEALLMGEFESQKAIYDVTTGDVINL</sequence>
<organism evidence="1 2">
    <name type="scientific">Streptomyces mashuensis</name>
    <dbReference type="NCBI Taxonomy" id="33904"/>
    <lineage>
        <taxon>Bacteria</taxon>
        <taxon>Bacillati</taxon>
        <taxon>Actinomycetota</taxon>
        <taxon>Actinomycetes</taxon>
        <taxon>Kitasatosporales</taxon>
        <taxon>Streptomycetaceae</taxon>
        <taxon>Streptomyces</taxon>
    </lineage>
</organism>
<reference evidence="1" key="2">
    <citation type="submission" date="2020-09" db="EMBL/GenBank/DDBJ databases">
        <authorList>
            <person name="Sun Q."/>
            <person name="Ohkuma M."/>
        </authorList>
    </citation>
    <scope>NUCLEOTIDE SEQUENCE</scope>
    <source>
        <strain evidence="1">JCM 4059</strain>
    </source>
</reference>